<keyword evidence="3" id="KW-1003">Cell membrane</keyword>
<keyword evidence="6" id="KW-0406">Ion transport</keyword>
<evidence type="ECO:0000256" key="2">
    <source>
        <dbReference type="ARBA" id="ARBA00022448"/>
    </source>
</evidence>
<comment type="subcellular location">
    <subcellularLocation>
        <location evidence="1">Cell membrane</location>
        <topology evidence="1">Multi-pass membrane protein</topology>
    </subcellularLocation>
</comment>
<evidence type="ECO:0000256" key="7">
    <source>
        <dbReference type="ARBA" id="ARBA00023136"/>
    </source>
</evidence>
<evidence type="ECO:0000256" key="4">
    <source>
        <dbReference type="ARBA" id="ARBA00022692"/>
    </source>
</evidence>
<gene>
    <name evidence="10" type="ORF">QOZ94_001583</name>
</gene>
<dbReference type="Proteomes" id="UP001241747">
    <property type="component" value="Unassembled WGS sequence"/>
</dbReference>
<dbReference type="PANTHER" id="PTHR33281">
    <property type="entry name" value="UPF0187 PROTEIN YNEE"/>
    <property type="match status" value="1"/>
</dbReference>
<keyword evidence="2" id="KW-0813">Transport</keyword>
<protein>
    <submittedName>
        <fullName evidence="10">Membrane protein</fullName>
    </submittedName>
</protein>
<evidence type="ECO:0000256" key="5">
    <source>
        <dbReference type="ARBA" id="ARBA00022989"/>
    </source>
</evidence>
<dbReference type="EMBL" id="JAUSVY010000003">
    <property type="protein sequence ID" value="MDQ0504801.1"/>
    <property type="molecule type" value="Genomic_DNA"/>
</dbReference>
<feature type="transmembrane region" description="Helical" evidence="9">
    <location>
        <begin position="20"/>
        <end position="42"/>
    </location>
</feature>
<dbReference type="RefSeq" id="WP_237346766.1">
    <property type="nucleotide sequence ID" value="NZ_JABWGX010000023.1"/>
</dbReference>
<evidence type="ECO:0000256" key="9">
    <source>
        <dbReference type="SAM" id="Phobius"/>
    </source>
</evidence>
<dbReference type="Pfam" id="PF25539">
    <property type="entry name" value="Bestrophin_2"/>
    <property type="match status" value="1"/>
</dbReference>
<evidence type="ECO:0000256" key="8">
    <source>
        <dbReference type="ARBA" id="ARBA00034708"/>
    </source>
</evidence>
<name>A0ABU0LCD3_XANAG</name>
<keyword evidence="11" id="KW-1185">Reference proteome</keyword>
<keyword evidence="5 9" id="KW-1133">Transmembrane helix</keyword>
<comment type="caution">
    <text evidence="10">The sequence shown here is derived from an EMBL/GenBank/DDBJ whole genome shotgun (WGS) entry which is preliminary data.</text>
</comment>
<dbReference type="InterPro" id="IPR044669">
    <property type="entry name" value="YneE/VCCN1/2-like"/>
</dbReference>
<comment type="similarity">
    <text evidence="8">Belongs to the anion channel-forming bestrophin (TC 1.A.46) family.</text>
</comment>
<organism evidence="10 11">
    <name type="scientific">Xanthobacter agilis</name>
    <dbReference type="NCBI Taxonomy" id="47492"/>
    <lineage>
        <taxon>Bacteria</taxon>
        <taxon>Pseudomonadati</taxon>
        <taxon>Pseudomonadota</taxon>
        <taxon>Alphaproteobacteria</taxon>
        <taxon>Hyphomicrobiales</taxon>
        <taxon>Xanthobacteraceae</taxon>
        <taxon>Xanthobacter</taxon>
    </lineage>
</organism>
<evidence type="ECO:0000256" key="6">
    <source>
        <dbReference type="ARBA" id="ARBA00023065"/>
    </source>
</evidence>
<reference evidence="10 11" key="1">
    <citation type="submission" date="2023-07" db="EMBL/GenBank/DDBJ databases">
        <title>Genomic Encyclopedia of Type Strains, Phase IV (KMG-IV): sequencing the most valuable type-strain genomes for metagenomic binning, comparative biology and taxonomic classification.</title>
        <authorList>
            <person name="Goeker M."/>
        </authorList>
    </citation>
    <scope>NUCLEOTIDE SEQUENCE [LARGE SCALE GENOMIC DNA]</scope>
    <source>
        <strain evidence="10 11">DSM 3770</strain>
    </source>
</reference>
<dbReference type="PANTHER" id="PTHR33281:SF19">
    <property type="entry name" value="VOLTAGE-DEPENDENT ANION CHANNEL-FORMING PROTEIN YNEE"/>
    <property type="match status" value="1"/>
</dbReference>
<accession>A0ABU0LCD3</accession>
<proteinExistence type="inferred from homology"/>
<feature type="transmembrane region" description="Helical" evidence="9">
    <location>
        <begin position="48"/>
        <end position="70"/>
    </location>
</feature>
<evidence type="ECO:0000313" key="11">
    <source>
        <dbReference type="Proteomes" id="UP001241747"/>
    </source>
</evidence>
<evidence type="ECO:0000256" key="1">
    <source>
        <dbReference type="ARBA" id="ARBA00004651"/>
    </source>
</evidence>
<sequence>MIVRERPGLIRLFLILKGSVLQRIFPQVMVVMALSALVVLLHGRQPGIVPSFSGAPFALLGIALSVFLGFSNNACYDRWWEARKAWGVLIAATRDLARRSLLLERRGEEARQARRRLVALAIAFGHALVGHLRPGAAAADLGRTVPPDLMAAVAASRNAPDLLLRAMGAELADLRETDRLSDIEFRALDDTVTWMTDMLTTCERIKGTPVPFGYLLLLHRTAYLFCFLLPFGFADVLGWATPLATALVAYTFFGLDALGSELEEPFGTLSNDLPIAALATQIEIGLRDAMGETDLPATPQPVDHILL</sequence>
<keyword evidence="7 9" id="KW-0472">Membrane</keyword>
<evidence type="ECO:0000313" key="10">
    <source>
        <dbReference type="EMBL" id="MDQ0504801.1"/>
    </source>
</evidence>
<evidence type="ECO:0000256" key="3">
    <source>
        <dbReference type="ARBA" id="ARBA00022475"/>
    </source>
</evidence>
<keyword evidence="4 9" id="KW-0812">Transmembrane</keyword>